<organism evidence="3">
    <name type="scientific">Phenylobacterium glaciei</name>
    <dbReference type="NCBI Taxonomy" id="2803784"/>
    <lineage>
        <taxon>Bacteria</taxon>
        <taxon>Pseudomonadati</taxon>
        <taxon>Pseudomonadota</taxon>
        <taxon>Alphaproteobacteria</taxon>
        <taxon>Caulobacterales</taxon>
        <taxon>Caulobacteraceae</taxon>
        <taxon>Phenylobacterium</taxon>
    </lineage>
</organism>
<evidence type="ECO:0000259" key="2">
    <source>
        <dbReference type="Pfam" id="PF08241"/>
    </source>
</evidence>
<dbReference type="GO" id="GO:0032259">
    <property type="term" value="P:methylation"/>
    <property type="evidence" value="ECO:0007669"/>
    <property type="project" value="UniProtKB-KW"/>
</dbReference>
<dbReference type="InterPro" id="IPR050508">
    <property type="entry name" value="Methyltransf_Superfamily"/>
</dbReference>
<accession>A0A974P1K4</accession>
<dbReference type="CDD" id="cd02440">
    <property type="entry name" value="AdoMet_MTases"/>
    <property type="match status" value="1"/>
</dbReference>
<feature type="domain" description="Methyltransferase type 11" evidence="2">
    <location>
        <begin position="18"/>
        <end position="118"/>
    </location>
</feature>
<dbReference type="InterPro" id="IPR029063">
    <property type="entry name" value="SAM-dependent_MTases_sf"/>
</dbReference>
<dbReference type="GO" id="GO:0008757">
    <property type="term" value="F:S-adenosylmethionine-dependent methyltransferase activity"/>
    <property type="evidence" value="ECO:0007669"/>
    <property type="project" value="InterPro"/>
</dbReference>
<evidence type="ECO:0000313" key="3">
    <source>
        <dbReference type="EMBL" id="QQZ49013.1"/>
    </source>
</evidence>
<dbReference type="EMBL" id="CP068570">
    <property type="protein sequence ID" value="QQZ49013.1"/>
    <property type="molecule type" value="Genomic_DNA"/>
</dbReference>
<name>A0A974P1K4_9CAUL</name>
<dbReference type="SUPFAM" id="SSF53335">
    <property type="entry name" value="S-adenosyl-L-methionine-dependent methyltransferases"/>
    <property type="match status" value="1"/>
</dbReference>
<keyword evidence="3" id="KW-0808">Transferase</keyword>
<dbReference type="PANTHER" id="PTHR42912">
    <property type="entry name" value="METHYLTRANSFERASE"/>
    <property type="match status" value="1"/>
</dbReference>
<sequence length="238" mass="24614">MLTVRLETLGLTAGDWVLDLGCGEGRHVHGIHMLPGVNVVGLDLDIPSLVKARDGLGYLPPTTGEAATSFLSGDAYRLPFADAAFDVVICSEVLEHLHEYDRALAEIRRVLKPGGRFVPTVPAPGPSASAGRWRLARTAMPTSPAATSASSTNPTCASPSATSAFPTTASTTPTPCTPLLVAEVRLLGPARRPPAGEALPPLPGLGPDGPARPHPRAGGHGQPFAGKSVALYFRKGLA</sequence>
<reference evidence="3" key="1">
    <citation type="submission" date="2021-01" db="EMBL/GenBank/DDBJ databases">
        <title>Genome sequence of Phenylobacterium sp. 20VBR1 isolated from a valley glaceir, Ny-Alesund, Svalbard.</title>
        <authorList>
            <person name="Thomas F.A."/>
            <person name="Krishnan K.P."/>
            <person name="Sinha R.K."/>
        </authorList>
    </citation>
    <scope>NUCLEOTIDE SEQUENCE</scope>
    <source>
        <strain evidence="3">20VBR1</strain>
    </source>
</reference>
<dbReference type="Gene3D" id="3.40.50.150">
    <property type="entry name" value="Vaccinia Virus protein VP39"/>
    <property type="match status" value="1"/>
</dbReference>
<proteinExistence type="predicted"/>
<dbReference type="AlphaFoldDB" id="A0A974P1K4"/>
<gene>
    <name evidence="3" type="ORF">JKL49_17500</name>
</gene>
<feature type="region of interest" description="Disordered" evidence="1">
    <location>
        <begin position="191"/>
        <end position="225"/>
    </location>
</feature>
<evidence type="ECO:0000256" key="1">
    <source>
        <dbReference type="SAM" id="MobiDB-lite"/>
    </source>
</evidence>
<dbReference type="Pfam" id="PF08241">
    <property type="entry name" value="Methyltransf_11"/>
    <property type="match status" value="1"/>
</dbReference>
<dbReference type="InterPro" id="IPR013216">
    <property type="entry name" value="Methyltransf_11"/>
</dbReference>
<feature type="region of interest" description="Disordered" evidence="1">
    <location>
        <begin position="139"/>
        <end position="172"/>
    </location>
</feature>
<keyword evidence="3" id="KW-0489">Methyltransferase</keyword>
<protein>
    <submittedName>
        <fullName evidence="3">Class I SAM-dependent methyltransferase</fullName>
    </submittedName>
</protein>